<feature type="non-terminal residue" evidence="2">
    <location>
        <position position="469"/>
    </location>
</feature>
<reference evidence="2" key="1">
    <citation type="journal article" date="2012" name="Science">
        <title>Fermentation, hydrogen, and sulfur metabolism in multiple uncultivated bacterial phyla.</title>
        <authorList>
            <person name="Wrighton K.C."/>
            <person name="Thomas B.C."/>
            <person name="Sharon I."/>
            <person name="Miller C.S."/>
            <person name="Castelle C.J."/>
            <person name="VerBerkmoes N.C."/>
            <person name="Wilkins M.J."/>
            <person name="Hettich R.L."/>
            <person name="Lipton M.S."/>
            <person name="Williams K.H."/>
            <person name="Long P.E."/>
            <person name="Banfield J.F."/>
        </authorList>
    </citation>
    <scope>NUCLEOTIDE SEQUENCE [LARGE SCALE GENOMIC DNA]</scope>
</reference>
<feature type="chain" id="PRO_5017274198" evidence="1">
    <location>
        <begin position="24"/>
        <end position="469"/>
    </location>
</feature>
<dbReference type="EMBL" id="AMFJ01000639">
    <property type="protein sequence ID" value="EKE26915.1"/>
    <property type="molecule type" value="Genomic_DNA"/>
</dbReference>
<feature type="signal peptide" evidence="1">
    <location>
        <begin position="1"/>
        <end position="23"/>
    </location>
</feature>
<keyword evidence="1" id="KW-0732">Signal</keyword>
<protein>
    <submittedName>
        <fullName evidence="2">Uncharacterized protein</fullName>
    </submittedName>
</protein>
<dbReference type="AlphaFoldDB" id="K2GU94"/>
<comment type="caution">
    <text evidence="2">The sequence shown here is derived from an EMBL/GenBank/DDBJ whole genome shotgun (WGS) entry which is preliminary data.</text>
</comment>
<evidence type="ECO:0000256" key="1">
    <source>
        <dbReference type="SAM" id="SignalP"/>
    </source>
</evidence>
<proteinExistence type="predicted"/>
<gene>
    <name evidence="2" type="ORF">ACD_4C00123G0001</name>
</gene>
<name>K2GU94_9BACT</name>
<organism evidence="2">
    <name type="scientific">uncultured bacterium</name>
    <name type="common">gcode 4</name>
    <dbReference type="NCBI Taxonomy" id="1234023"/>
    <lineage>
        <taxon>Bacteria</taxon>
        <taxon>environmental samples</taxon>
    </lineage>
</organism>
<accession>K2GU94</accession>
<evidence type="ECO:0000313" key="2">
    <source>
        <dbReference type="EMBL" id="EKE26915.1"/>
    </source>
</evidence>
<sequence length="469" mass="57364">MMNFKIKILLSILPFLVFSYAIAEPYNIDPNLSKKLISDIRTGSWSFSEKFEQIQTIKQKLSNIENSTKKNEFIQNITKFEKIFILENLRKYSVYKYFGSKSKKIDLNYFRNWYQVISRIDIKADIHPYYLINLEKNIKQEKNLNEESNKFKAYIFLIANLREKNEFIKIEDSLWKISEIVKSSDFKNKASSYEQYFNKIMVQEKINKYSINDFYKIKEKILNEKISPNSRYYNWFLYWYSKYFSILKNWSLKLSSNILHDLQIKPLSCESNSATDFINYFYAKKWIPLITEQEIIDALPKFEFAISQSSNNLFWWDPNFWFVWSIDWKQSRNPNKITWYWVYADPISKIISDKLSNQNLKIKKNIFNEKNILEALWNWSPIIFWYLLPVDTWSRISYNFDPIIWKTPEWKTINWYIWQHTWIISWVDINKNWKIENLYFYEWKEKNLQIRKFSEINKTAKLFDEILYI</sequence>